<dbReference type="AlphaFoldDB" id="A0A432Y2I4"/>
<evidence type="ECO:0000256" key="2">
    <source>
        <dbReference type="ARBA" id="ARBA00022840"/>
    </source>
</evidence>
<dbReference type="InterPro" id="IPR027417">
    <property type="entry name" value="P-loop_NTPase"/>
</dbReference>
<dbReference type="InterPro" id="IPR030870">
    <property type="entry name" value="ZapE"/>
</dbReference>
<keyword evidence="1 3" id="KW-0547">Nucleotide-binding</keyword>
<accession>A0A432Y2I4</accession>
<keyword evidence="5" id="KW-1185">Reference proteome</keyword>
<dbReference type="NCBIfam" id="NF040713">
    <property type="entry name" value="ZapE"/>
    <property type="match status" value="1"/>
</dbReference>
<evidence type="ECO:0000313" key="5">
    <source>
        <dbReference type="Proteomes" id="UP000287330"/>
    </source>
</evidence>
<keyword evidence="3" id="KW-0131">Cell cycle</keyword>
<dbReference type="GO" id="GO:0016887">
    <property type="term" value="F:ATP hydrolysis activity"/>
    <property type="evidence" value="ECO:0007669"/>
    <property type="project" value="UniProtKB-UniRule"/>
</dbReference>
<dbReference type="SUPFAM" id="SSF52540">
    <property type="entry name" value="P-loop containing nucleoside triphosphate hydrolases"/>
    <property type="match status" value="1"/>
</dbReference>
<dbReference type="GO" id="GO:0005737">
    <property type="term" value="C:cytoplasm"/>
    <property type="evidence" value="ECO:0007669"/>
    <property type="project" value="UniProtKB-SubCell"/>
</dbReference>
<dbReference type="EMBL" id="PIPV01000004">
    <property type="protein sequence ID" value="RUO55141.1"/>
    <property type="molecule type" value="Genomic_DNA"/>
</dbReference>
<keyword evidence="3" id="KW-0963">Cytoplasm</keyword>
<name>A0A432Y2I4_9GAMM</name>
<keyword evidence="2 3" id="KW-0067">ATP-binding</keyword>
<dbReference type="InterPro" id="IPR005654">
    <property type="entry name" value="ATPase_AFG1-like"/>
</dbReference>
<comment type="subcellular location">
    <subcellularLocation>
        <location evidence="3">Cytoplasm</location>
    </subcellularLocation>
</comment>
<dbReference type="PANTHER" id="PTHR12169:SF6">
    <property type="entry name" value="AFG1-LIKE ATPASE"/>
    <property type="match status" value="1"/>
</dbReference>
<comment type="similarity">
    <text evidence="3">Belongs to the AFG1 ATPase family. ZapE subfamily.</text>
</comment>
<protein>
    <recommendedName>
        <fullName evidence="3">Cell division protein ZapE</fullName>
    </recommendedName>
    <alternativeName>
        <fullName evidence="3">Z ring-associated protein ZapE</fullName>
    </alternativeName>
</protein>
<dbReference type="Proteomes" id="UP000287330">
    <property type="component" value="Unassembled WGS sequence"/>
</dbReference>
<sequence>MSNPCFTPIERYKNDLEREDFSYDEAQEHAVKQLQRLYDDLLKWQENKQRSVLKRLFTKPPSPPKGLYFWGGVGRGKTYLVDTFYETLPIKNKWRLHFHRFMQRVHSELKQLQQKSDPLIIVADRIAAETDVICFDEFFVQDITDAMLLGKLFEYLFERQVVLVATSNIIPDDLYKNGLQRARFIPAIKLINQHCEVVNVDSGIDYRLRTLTQAKLFHVPNDDQADQLLIDSFHNLAPEKGCAFESHAVEIEGRKIQARGECDDVVFFDFADICKTARSHTDYMEIAQLYHAVIISNVEQMGRHNDDVARRFIALVDEFYERRVKLILSAQQPIDALYSEGQLSFEFRRCVSRLQEMQSEEYLALAHRA</sequence>
<dbReference type="Pfam" id="PF03969">
    <property type="entry name" value="AFG1_ATPase"/>
    <property type="match status" value="1"/>
</dbReference>
<comment type="function">
    <text evidence="3">Reduces the stability of FtsZ polymers in the presence of ATP.</text>
</comment>
<dbReference type="GO" id="GO:0005524">
    <property type="term" value="F:ATP binding"/>
    <property type="evidence" value="ECO:0007669"/>
    <property type="project" value="UniProtKB-UniRule"/>
</dbReference>
<keyword evidence="3 4" id="KW-0132">Cell division</keyword>
<dbReference type="PANTHER" id="PTHR12169">
    <property type="entry name" value="ATPASE N2B"/>
    <property type="match status" value="1"/>
</dbReference>
<dbReference type="HAMAP" id="MF_01919">
    <property type="entry name" value="ZapE"/>
    <property type="match status" value="1"/>
</dbReference>
<feature type="binding site" evidence="3">
    <location>
        <begin position="71"/>
        <end position="78"/>
    </location>
    <ligand>
        <name>ATP</name>
        <dbReference type="ChEBI" id="CHEBI:30616"/>
    </ligand>
</feature>
<proteinExistence type="inferred from homology"/>
<organism evidence="4 5">
    <name type="scientific">Idiomarina fontislapidosi</name>
    <dbReference type="NCBI Taxonomy" id="263723"/>
    <lineage>
        <taxon>Bacteria</taxon>
        <taxon>Pseudomonadati</taxon>
        <taxon>Pseudomonadota</taxon>
        <taxon>Gammaproteobacteria</taxon>
        <taxon>Alteromonadales</taxon>
        <taxon>Idiomarinaceae</taxon>
        <taxon>Idiomarina</taxon>
    </lineage>
</organism>
<dbReference type="Gene3D" id="3.40.50.300">
    <property type="entry name" value="P-loop containing nucleotide triphosphate hydrolases"/>
    <property type="match status" value="1"/>
</dbReference>
<evidence type="ECO:0000256" key="1">
    <source>
        <dbReference type="ARBA" id="ARBA00022741"/>
    </source>
</evidence>
<comment type="caution">
    <text evidence="4">The sequence shown here is derived from an EMBL/GenBank/DDBJ whole genome shotgun (WGS) entry which is preliminary data.</text>
</comment>
<dbReference type="RefSeq" id="WP_110574181.1">
    <property type="nucleotide sequence ID" value="NZ_PIPV01000004.1"/>
</dbReference>
<reference evidence="5" key="1">
    <citation type="journal article" date="2018" name="Front. Microbiol.">
        <title>Genome-Based Analysis Reveals the Taxonomy and Diversity of the Family Idiomarinaceae.</title>
        <authorList>
            <person name="Liu Y."/>
            <person name="Lai Q."/>
            <person name="Shao Z."/>
        </authorList>
    </citation>
    <scope>NUCLEOTIDE SEQUENCE [LARGE SCALE GENOMIC DNA]</scope>
    <source>
        <strain evidence="5">F23</strain>
    </source>
</reference>
<evidence type="ECO:0000256" key="3">
    <source>
        <dbReference type="HAMAP-Rule" id="MF_01919"/>
    </source>
</evidence>
<dbReference type="OrthoDB" id="9774491at2"/>
<dbReference type="GO" id="GO:0032153">
    <property type="term" value="C:cell division site"/>
    <property type="evidence" value="ECO:0007669"/>
    <property type="project" value="TreeGrafter"/>
</dbReference>
<evidence type="ECO:0000313" key="4">
    <source>
        <dbReference type="EMBL" id="RUO55141.1"/>
    </source>
</evidence>
<comment type="subunit">
    <text evidence="3">Interacts with FtsZ.</text>
</comment>
<dbReference type="GO" id="GO:0051301">
    <property type="term" value="P:cell division"/>
    <property type="evidence" value="ECO:0007669"/>
    <property type="project" value="UniProtKB-UniRule"/>
</dbReference>
<keyword evidence="3" id="KW-0378">Hydrolase</keyword>
<gene>
    <name evidence="3" type="primary">zapE</name>
    <name evidence="4" type="ORF">CWE25_07120</name>
</gene>